<dbReference type="SUPFAM" id="SSF55961">
    <property type="entry name" value="Bet v1-like"/>
    <property type="match status" value="1"/>
</dbReference>
<dbReference type="Proteomes" id="UP001464923">
    <property type="component" value="Unassembled WGS sequence"/>
</dbReference>
<comment type="caution">
    <text evidence="1">The sequence shown here is derived from an EMBL/GenBank/DDBJ whole genome shotgun (WGS) entry which is preliminary data.</text>
</comment>
<reference evidence="1 2" key="1">
    <citation type="submission" date="2024-03" db="EMBL/GenBank/DDBJ databases">
        <title>Draft genome sequence of Pseudonocardia tropica JCM 19149.</title>
        <authorList>
            <person name="Butdee W."/>
            <person name="Duangmal K."/>
        </authorList>
    </citation>
    <scope>NUCLEOTIDE SEQUENCE [LARGE SCALE GENOMIC DNA]</scope>
    <source>
        <strain evidence="1 2">JCM 19149</strain>
    </source>
</reference>
<keyword evidence="2" id="KW-1185">Reference proteome</keyword>
<dbReference type="Pfam" id="PF10604">
    <property type="entry name" value="Polyketide_cyc2"/>
    <property type="match status" value="1"/>
</dbReference>
<dbReference type="EMBL" id="JBEDNP010000006">
    <property type="protein sequence ID" value="MEQ3539683.1"/>
    <property type="molecule type" value="Genomic_DNA"/>
</dbReference>
<accession>A0ABV1JXQ1</accession>
<dbReference type="InterPro" id="IPR019587">
    <property type="entry name" value="Polyketide_cyclase/dehydratase"/>
</dbReference>
<gene>
    <name evidence="1" type="ORF">WHI96_12675</name>
</gene>
<evidence type="ECO:0000313" key="2">
    <source>
        <dbReference type="Proteomes" id="UP001464923"/>
    </source>
</evidence>
<name>A0ABV1JXQ1_9PSEU</name>
<organism evidence="1 2">
    <name type="scientific">Pseudonocardia tropica</name>
    <dbReference type="NCBI Taxonomy" id="681289"/>
    <lineage>
        <taxon>Bacteria</taxon>
        <taxon>Bacillati</taxon>
        <taxon>Actinomycetota</taxon>
        <taxon>Actinomycetes</taxon>
        <taxon>Pseudonocardiales</taxon>
        <taxon>Pseudonocardiaceae</taxon>
        <taxon>Pseudonocardia</taxon>
    </lineage>
</organism>
<sequence length="143" mass="15868">MTRVETTTDIDAPPETVWSVLTAPDRGWDPFFVRLDGRFAVGDRLRVRLSDLGGGLRFRPVVVVADPPHELVWLGRLLLPRLFDGRHGFRLDPLPGGGTRLHHGEDFRGLLVPLAAASLRRTADGFRAFDAALRERAEATAHV</sequence>
<evidence type="ECO:0000313" key="1">
    <source>
        <dbReference type="EMBL" id="MEQ3539683.1"/>
    </source>
</evidence>
<proteinExistence type="predicted"/>
<dbReference type="CDD" id="cd07822">
    <property type="entry name" value="SRPBCC_4"/>
    <property type="match status" value="1"/>
</dbReference>
<dbReference type="PANTHER" id="PTHR36166:SF1">
    <property type="entry name" value="SRPBCC DOMAIN-CONTAINING PROTEIN"/>
    <property type="match status" value="1"/>
</dbReference>
<dbReference type="Gene3D" id="3.30.530.20">
    <property type="match status" value="1"/>
</dbReference>
<dbReference type="RefSeq" id="WP_345648855.1">
    <property type="nucleotide sequence ID" value="NZ_BAABLY010000059.1"/>
</dbReference>
<dbReference type="InterPro" id="IPR023393">
    <property type="entry name" value="START-like_dom_sf"/>
</dbReference>
<dbReference type="PANTHER" id="PTHR36166">
    <property type="entry name" value="CHROMOSOME 9, WHOLE GENOME SHOTGUN SEQUENCE"/>
    <property type="match status" value="1"/>
</dbReference>
<protein>
    <submittedName>
        <fullName evidence="1">SRPBCC domain-containing protein</fullName>
    </submittedName>
</protein>